<sequence length="205" mass="22640">MNTETKKDFLALVIALIFVGSVSYFGYSYFNQGAQQNKGEIGSSASTKRTETEETESYGSKLYKIKTKVNELIEGSEEIQERDSSETTTNYKEEANYSEKNEDSAQPGDGAEEKYTTPQVAQPHSNEWTATDYVKGDIKVQNNKYEVKSGDTLWEIAEAVYGNGSEWVNILSVNADNIGYLNNGQQALIFPGQIITIPVNAGTAI</sequence>
<keyword evidence="2" id="KW-0812">Transmembrane</keyword>
<evidence type="ECO:0000256" key="1">
    <source>
        <dbReference type="SAM" id="MobiDB-lite"/>
    </source>
</evidence>
<feature type="domain" description="LysM" evidence="3">
    <location>
        <begin position="143"/>
        <end position="197"/>
    </location>
</feature>
<dbReference type="Gene3D" id="3.10.350.10">
    <property type="entry name" value="LysM domain"/>
    <property type="match status" value="1"/>
</dbReference>
<dbReference type="AlphaFoldDB" id="A0A955E022"/>
<name>A0A955E022_UNCKA</name>
<accession>A0A955E022</accession>
<protein>
    <submittedName>
        <fullName evidence="4">LysM peptidoglycan-binding domain-containing protein</fullName>
    </submittedName>
</protein>
<dbReference type="Proteomes" id="UP000714817">
    <property type="component" value="Unassembled WGS sequence"/>
</dbReference>
<dbReference type="SUPFAM" id="SSF54106">
    <property type="entry name" value="LysM domain"/>
    <property type="match status" value="1"/>
</dbReference>
<keyword evidence="2" id="KW-1133">Transmembrane helix</keyword>
<evidence type="ECO:0000313" key="4">
    <source>
        <dbReference type="EMBL" id="MCA9302316.1"/>
    </source>
</evidence>
<feature type="region of interest" description="Disordered" evidence="1">
    <location>
        <begin position="36"/>
        <end position="57"/>
    </location>
</feature>
<dbReference type="Pfam" id="PF01476">
    <property type="entry name" value="LysM"/>
    <property type="match status" value="1"/>
</dbReference>
<proteinExistence type="predicted"/>
<dbReference type="PROSITE" id="PS51782">
    <property type="entry name" value="LYSM"/>
    <property type="match status" value="1"/>
</dbReference>
<feature type="transmembrane region" description="Helical" evidence="2">
    <location>
        <begin position="9"/>
        <end position="30"/>
    </location>
</feature>
<evidence type="ECO:0000259" key="3">
    <source>
        <dbReference type="PROSITE" id="PS51782"/>
    </source>
</evidence>
<gene>
    <name evidence="4" type="ORF">KDA10_03095</name>
</gene>
<comment type="caution">
    <text evidence="4">The sequence shown here is derived from an EMBL/GenBank/DDBJ whole genome shotgun (WGS) entry which is preliminary data.</text>
</comment>
<feature type="region of interest" description="Disordered" evidence="1">
    <location>
        <begin position="75"/>
        <end position="126"/>
    </location>
</feature>
<dbReference type="InterPro" id="IPR036779">
    <property type="entry name" value="LysM_dom_sf"/>
</dbReference>
<feature type="compositionally biased region" description="Polar residues" evidence="1">
    <location>
        <begin position="116"/>
        <end position="126"/>
    </location>
</feature>
<dbReference type="InterPro" id="IPR018392">
    <property type="entry name" value="LysM"/>
</dbReference>
<dbReference type="PANTHER" id="PTHR34700">
    <property type="entry name" value="POTASSIUM BINDING PROTEIN KBP"/>
    <property type="match status" value="1"/>
</dbReference>
<organism evidence="4 5">
    <name type="scientific">candidate division WWE3 bacterium</name>
    <dbReference type="NCBI Taxonomy" id="2053526"/>
    <lineage>
        <taxon>Bacteria</taxon>
        <taxon>Katanobacteria</taxon>
    </lineage>
</organism>
<evidence type="ECO:0000313" key="5">
    <source>
        <dbReference type="Proteomes" id="UP000714817"/>
    </source>
</evidence>
<keyword evidence="2" id="KW-0472">Membrane</keyword>
<dbReference type="SMART" id="SM00257">
    <property type="entry name" value="LysM"/>
    <property type="match status" value="1"/>
</dbReference>
<reference evidence="4" key="2">
    <citation type="journal article" date="2021" name="Microbiome">
        <title>Successional dynamics and alternative stable states in a saline activated sludge microbial community over 9 years.</title>
        <authorList>
            <person name="Wang Y."/>
            <person name="Ye J."/>
            <person name="Ju F."/>
            <person name="Liu L."/>
            <person name="Boyd J.A."/>
            <person name="Deng Y."/>
            <person name="Parks D.H."/>
            <person name="Jiang X."/>
            <person name="Yin X."/>
            <person name="Woodcroft B.J."/>
            <person name="Tyson G.W."/>
            <person name="Hugenholtz P."/>
            <person name="Polz M.F."/>
            <person name="Zhang T."/>
        </authorList>
    </citation>
    <scope>NUCLEOTIDE SEQUENCE</scope>
    <source>
        <strain evidence="4">HKST-UBA80</strain>
    </source>
</reference>
<evidence type="ECO:0000256" key="2">
    <source>
        <dbReference type="SAM" id="Phobius"/>
    </source>
</evidence>
<dbReference type="InterPro" id="IPR052196">
    <property type="entry name" value="Bact_Kbp"/>
</dbReference>
<dbReference type="PANTHER" id="PTHR34700:SF4">
    <property type="entry name" value="PHAGE-LIKE ELEMENT PBSX PROTEIN XKDP"/>
    <property type="match status" value="1"/>
</dbReference>
<dbReference type="CDD" id="cd00118">
    <property type="entry name" value="LysM"/>
    <property type="match status" value="1"/>
</dbReference>
<feature type="compositionally biased region" description="Basic and acidic residues" evidence="1">
    <location>
        <begin position="79"/>
        <end position="103"/>
    </location>
</feature>
<dbReference type="EMBL" id="JAGQNY010000011">
    <property type="protein sequence ID" value="MCA9302316.1"/>
    <property type="molecule type" value="Genomic_DNA"/>
</dbReference>
<reference evidence="4" key="1">
    <citation type="submission" date="2020-04" db="EMBL/GenBank/DDBJ databases">
        <authorList>
            <person name="Zhang T."/>
        </authorList>
    </citation>
    <scope>NUCLEOTIDE SEQUENCE</scope>
    <source>
        <strain evidence="4">HKST-UBA80</strain>
    </source>
</reference>